<feature type="domain" description="Radical SAM core" evidence="5">
    <location>
        <begin position="11"/>
        <end position="147"/>
    </location>
</feature>
<evidence type="ECO:0000256" key="3">
    <source>
        <dbReference type="ARBA" id="ARBA00023004"/>
    </source>
</evidence>
<keyword evidence="4" id="KW-0411">Iron-sulfur</keyword>
<feature type="non-terminal residue" evidence="6">
    <location>
        <position position="147"/>
    </location>
</feature>
<dbReference type="AlphaFoldDB" id="A0A382IT79"/>
<keyword evidence="2" id="KW-0479">Metal-binding</keyword>
<dbReference type="SUPFAM" id="SSF102114">
    <property type="entry name" value="Radical SAM enzymes"/>
    <property type="match status" value="1"/>
</dbReference>
<protein>
    <recommendedName>
        <fullName evidence="5">Radical SAM core domain-containing protein</fullName>
    </recommendedName>
</protein>
<evidence type="ECO:0000313" key="6">
    <source>
        <dbReference type="EMBL" id="SVC01841.1"/>
    </source>
</evidence>
<evidence type="ECO:0000256" key="2">
    <source>
        <dbReference type="ARBA" id="ARBA00022723"/>
    </source>
</evidence>
<dbReference type="Pfam" id="PF04055">
    <property type="entry name" value="Radical_SAM"/>
    <property type="match status" value="1"/>
</dbReference>
<dbReference type="SFLD" id="SFLDG01065">
    <property type="entry name" value="anaerobic_coproporphyrinogen-I"/>
    <property type="match status" value="1"/>
</dbReference>
<dbReference type="InterPro" id="IPR058240">
    <property type="entry name" value="rSAM_sf"/>
</dbReference>
<dbReference type="GO" id="GO:0051539">
    <property type="term" value="F:4 iron, 4 sulfur cluster binding"/>
    <property type="evidence" value="ECO:0007669"/>
    <property type="project" value="TreeGrafter"/>
</dbReference>
<organism evidence="6">
    <name type="scientific">marine metagenome</name>
    <dbReference type="NCBI Taxonomy" id="408172"/>
    <lineage>
        <taxon>unclassified sequences</taxon>
        <taxon>metagenomes</taxon>
        <taxon>ecological metagenomes</taxon>
    </lineage>
</organism>
<dbReference type="PROSITE" id="PS51918">
    <property type="entry name" value="RADICAL_SAM"/>
    <property type="match status" value="1"/>
</dbReference>
<dbReference type="GO" id="GO:0046872">
    <property type="term" value="F:metal ion binding"/>
    <property type="evidence" value="ECO:0007669"/>
    <property type="project" value="UniProtKB-KW"/>
</dbReference>
<dbReference type="PANTHER" id="PTHR13932">
    <property type="entry name" value="COPROPORPHYRINIGEN III OXIDASE"/>
    <property type="match status" value="1"/>
</dbReference>
<dbReference type="PANTHER" id="PTHR13932:SF5">
    <property type="entry name" value="RADICAL S-ADENOSYL METHIONINE DOMAIN-CONTAINING PROTEIN 1, MITOCHONDRIAL"/>
    <property type="match status" value="1"/>
</dbReference>
<gene>
    <name evidence="6" type="ORF">METZ01_LOCUS254695</name>
</gene>
<proteinExistence type="predicted"/>
<dbReference type="EMBL" id="UINC01068886">
    <property type="protein sequence ID" value="SVC01841.1"/>
    <property type="molecule type" value="Genomic_DNA"/>
</dbReference>
<keyword evidence="3" id="KW-0408">Iron</keyword>
<dbReference type="Gene3D" id="3.20.20.70">
    <property type="entry name" value="Aldolase class I"/>
    <property type="match status" value="1"/>
</dbReference>
<dbReference type="GO" id="GO:0006779">
    <property type="term" value="P:porphyrin-containing compound biosynthetic process"/>
    <property type="evidence" value="ECO:0007669"/>
    <property type="project" value="TreeGrafter"/>
</dbReference>
<evidence type="ECO:0000256" key="1">
    <source>
        <dbReference type="ARBA" id="ARBA00022691"/>
    </source>
</evidence>
<reference evidence="6" key="1">
    <citation type="submission" date="2018-05" db="EMBL/GenBank/DDBJ databases">
        <authorList>
            <person name="Lanie J.A."/>
            <person name="Ng W.-L."/>
            <person name="Kazmierczak K.M."/>
            <person name="Andrzejewski T.M."/>
            <person name="Davidsen T.M."/>
            <person name="Wayne K.J."/>
            <person name="Tettelin H."/>
            <person name="Glass J.I."/>
            <person name="Rusch D."/>
            <person name="Podicherti R."/>
            <person name="Tsui H.-C.T."/>
            <person name="Winkler M.E."/>
        </authorList>
    </citation>
    <scope>NUCLEOTIDE SEQUENCE</scope>
</reference>
<dbReference type="SFLD" id="SFLDS00029">
    <property type="entry name" value="Radical_SAM"/>
    <property type="match status" value="1"/>
</dbReference>
<sequence length="147" mass="15723">MLAEPAQGTSIVPSSGMALYIHVPFCKTKCPYCDFNTYQGIERLMDPYMGALTQEITQWGKLLEGPVVNSVFFGGGTPSYLSEGYIGRILESAGSSFQLGGDAEITIEANPGDLDLEACQRLVKAGVNRLSIGVQSLDKGLLSILGR</sequence>
<dbReference type="GO" id="GO:0003824">
    <property type="term" value="F:catalytic activity"/>
    <property type="evidence" value="ECO:0007669"/>
    <property type="project" value="InterPro"/>
</dbReference>
<name>A0A382IT79_9ZZZZ</name>
<keyword evidence="1" id="KW-0949">S-adenosyl-L-methionine</keyword>
<accession>A0A382IT79</accession>
<dbReference type="InterPro" id="IPR034505">
    <property type="entry name" value="Coproporphyrinogen-III_oxidase"/>
</dbReference>
<evidence type="ECO:0000259" key="5">
    <source>
        <dbReference type="PROSITE" id="PS51918"/>
    </source>
</evidence>
<dbReference type="GO" id="GO:0005737">
    <property type="term" value="C:cytoplasm"/>
    <property type="evidence" value="ECO:0007669"/>
    <property type="project" value="TreeGrafter"/>
</dbReference>
<dbReference type="CDD" id="cd01335">
    <property type="entry name" value="Radical_SAM"/>
    <property type="match status" value="1"/>
</dbReference>
<evidence type="ECO:0000256" key="4">
    <source>
        <dbReference type="ARBA" id="ARBA00023014"/>
    </source>
</evidence>
<dbReference type="InterPro" id="IPR013785">
    <property type="entry name" value="Aldolase_TIM"/>
</dbReference>
<dbReference type="InterPro" id="IPR007197">
    <property type="entry name" value="rSAM"/>
</dbReference>